<feature type="region of interest" description="Disordered" evidence="1">
    <location>
        <begin position="1"/>
        <end position="61"/>
    </location>
</feature>
<comment type="caution">
    <text evidence="2">The sequence shown here is derived from an EMBL/GenBank/DDBJ whole genome shotgun (WGS) entry which is preliminary data.</text>
</comment>
<sequence>MSLEAQAADRKARLAALRNKNKVNPSSKNTPHPNTTNQQLPKPKEHTSLISRKLLTRVRSQ</sequence>
<protein>
    <submittedName>
        <fullName evidence="2">Uncharacterized protein</fullName>
    </submittedName>
</protein>
<accession>A0A1V2L6M2</accession>
<reference evidence="3" key="1">
    <citation type="journal article" date="2017" name="Genome Announc.">
        <title>Genome sequences of Cyberlindnera fabianii 65, Pichia kudriavzevii 129, and Saccharomyces cerevisiae 131 isolated from fermented masau fruits in Zimbabwe.</title>
        <authorList>
            <person name="van Rijswijck I.M.H."/>
            <person name="Derks M.F.L."/>
            <person name="Abee T."/>
            <person name="de Ridder D."/>
            <person name="Smid E.J."/>
        </authorList>
    </citation>
    <scope>NUCLEOTIDE SEQUENCE [LARGE SCALE GENOMIC DNA]</scope>
    <source>
        <strain evidence="3">65</strain>
    </source>
</reference>
<dbReference type="EMBL" id="MPUK01000005">
    <property type="protein sequence ID" value="ONH66916.1"/>
    <property type="molecule type" value="Genomic_DNA"/>
</dbReference>
<organism evidence="2 3">
    <name type="scientific">Cyberlindnera fabianii</name>
    <name type="common">Yeast</name>
    <name type="synonym">Hansenula fabianii</name>
    <dbReference type="NCBI Taxonomy" id="36022"/>
    <lineage>
        <taxon>Eukaryota</taxon>
        <taxon>Fungi</taxon>
        <taxon>Dikarya</taxon>
        <taxon>Ascomycota</taxon>
        <taxon>Saccharomycotina</taxon>
        <taxon>Saccharomycetes</taxon>
        <taxon>Phaffomycetales</taxon>
        <taxon>Phaffomycetaceae</taxon>
        <taxon>Cyberlindnera</taxon>
    </lineage>
</organism>
<dbReference type="Proteomes" id="UP000189513">
    <property type="component" value="Unassembled WGS sequence"/>
</dbReference>
<keyword evidence="3" id="KW-1185">Reference proteome</keyword>
<evidence type="ECO:0000313" key="2">
    <source>
        <dbReference type="EMBL" id="ONH66916.1"/>
    </source>
</evidence>
<evidence type="ECO:0000256" key="1">
    <source>
        <dbReference type="SAM" id="MobiDB-lite"/>
    </source>
</evidence>
<feature type="compositionally biased region" description="Polar residues" evidence="1">
    <location>
        <begin position="23"/>
        <end position="40"/>
    </location>
</feature>
<dbReference type="VEuPathDB" id="FungiDB:BON22_3257"/>
<proteinExistence type="predicted"/>
<name>A0A1V2L6M2_CYBFA</name>
<gene>
    <name evidence="2" type="ORF">BON22_3257</name>
</gene>
<dbReference type="AlphaFoldDB" id="A0A1V2L6M2"/>
<evidence type="ECO:0000313" key="3">
    <source>
        <dbReference type="Proteomes" id="UP000189513"/>
    </source>
</evidence>